<evidence type="ECO:0000256" key="1">
    <source>
        <dbReference type="ARBA" id="ARBA00004141"/>
    </source>
</evidence>
<proteinExistence type="inferred from homology"/>
<reference evidence="12" key="1">
    <citation type="submission" date="2018-03" db="EMBL/GenBank/DDBJ databases">
        <authorList>
            <person name="Guldener U."/>
        </authorList>
    </citation>
    <scope>NUCLEOTIDE SEQUENCE</scope>
</reference>
<dbReference type="SUPFAM" id="SSF103473">
    <property type="entry name" value="MFS general substrate transporter"/>
    <property type="match status" value="1"/>
</dbReference>
<keyword evidence="5 10" id="KW-1133">Transmembrane helix</keyword>
<keyword evidence="13" id="KW-1185">Reference proteome</keyword>
<comment type="similarity">
    <text evidence="2 8">Belongs to the major facilitator superfamily. Sugar transporter (TC 2.A.1.1) family.</text>
</comment>
<dbReference type="FunFam" id="1.20.1250.20:FF:000026">
    <property type="entry name" value="MFS quinate transporter QutD"/>
    <property type="match status" value="1"/>
</dbReference>
<feature type="domain" description="Major facilitator superfamily (MFS) profile" evidence="11">
    <location>
        <begin position="27"/>
        <end position="494"/>
    </location>
</feature>
<dbReference type="PROSITE" id="PS00216">
    <property type="entry name" value="SUGAR_TRANSPORT_1"/>
    <property type="match status" value="1"/>
</dbReference>
<protein>
    <submittedName>
        <fullName evidence="12">Related to quinate transport protein</fullName>
    </submittedName>
</protein>
<accession>A0AAE8MUE2</accession>
<feature type="transmembrane region" description="Helical" evidence="10">
    <location>
        <begin position="438"/>
        <end position="458"/>
    </location>
</feature>
<feature type="transmembrane region" description="Helical" evidence="10">
    <location>
        <begin position="333"/>
        <end position="356"/>
    </location>
</feature>
<feature type="transmembrane region" description="Helical" evidence="10">
    <location>
        <begin position="298"/>
        <end position="321"/>
    </location>
</feature>
<feature type="transmembrane region" description="Helical" evidence="10">
    <location>
        <begin position="24"/>
        <end position="43"/>
    </location>
</feature>
<dbReference type="PROSITE" id="PS50850">
    <property type="entry name" value="MFS"/>
    <property type="match status" value="1"/>
</dbReference>
<dbReference type="InterPro" id="IPR020846">
    <property type="entry name" value="MFS_dom"/>
</dbReference>
<dbReference type="GO" id="GO:0016020">
    <property type="term" value="C:membrane"/>
    <property type="evidence" value="ECO:0007669"/>
    <property type="project" value="UniProtKB-SubCell"/>
</dbReference>
<dbReference type="InterPro" id="IPR003663">
    <property type="entry name" value="Sugar/inositol_transpt"/>
</dbReference>
<dbReference type="Gene3D" id="1.20.1250.20">
    <property type="entry name" value="MFS general substrate transporter like domains"/>
    <property type="match status" value="1"/>
</dbReference>
<feature type="transmembrane region" description="Helical" evidence="10">
    <location>
        <begin position="399"/>
        <end position="426"/>
    </location>
</feature>
<evidence type="ECO:0000256" key="3">
    <source>
        <dbReference type="ARBA" id="ARBA00022448"/>
    </source>
</evidence>
<evidence type="ECO:0000256" key="2">
    <source>
        <dbReference type="ARBA" id="ARBA00010992"/>
    </source>
</evidence>
<feature type="transmembrane region" description="Helical" evidence="10">
    <location>
        <begin position="202"/>
        <end position="225"/>
    </location>
</feature>
<evidence type="ECO:0000256" key="6">
    <source>
        <dbReference type="ARBA" id="ARBA00023136"/>
    </source>
</evidence>
<keyword evidence="7" id="KW-0325">Glycoprotein</keyword>
<feature type="transmembrane region" description="Helical" evidence="10">
    <location>
        <begin position="110"/>
        <end position="129"/>
    </location>
</feature>
<dbReference type="NCBIfam" id="TIGR00879">
    <property type="entry name" value="SP"/>
    <property type="match status" value="1"/>
</dbReference>
<dbReference type="InterPro" id="IPR005828">
    <property type="entry name" value="MFS_sugar_transport-like"/>
</dbReference>
<comment type="caution">
    <text evidence="12">The sequence shown here is derived from an EMBL/GenBank/DDBJ whole genome shotgun (WGS) entry which is preliminary data.</text>
</comment>
<dbReference type="EMBL" id="ONZQ02000004">
    <property type="protein sequence ID" value="SPO00784.1"/>
    <property type="molecule type" value="Genomic_DNA"/>
</dbReference>
<dbReference type="PRINTS" id="PR00171">
    <property type="entry name" value="SUGRTRNSPORT"/>
</dbReference>
<dbReference type="InterPro" id="IPR005829">
    <property type="entry name" value="Sugar_transporter_CS"/>
</dbReference>
<dbReference type="InterPro" id="IPR036259">
    <property type="entry name" value="MFS_trans_sf"/>
</dbReference>
<evidence type="ECO:0000256" key="5">
    <source>
        <dbReference type="ARBA" id="ARBA00022989"/>
    </source>
</evidence>
<feature type="transmembrane region" description="Helical" evidence="10">
    <location>
        <begin position="470"/>
        <end position="490"/>
    </location>
</feature>
<feature type="transmembrane region" description="Helical" evidence="10">
    <location>
        <begin position="368"/>
        <end position="387"/>
    </location>
</feature>
<evidence type="ECO:0000313" key="12">
    <source>
        <dbReference type="EMBL" id="SPO00784.1"/>
    </source>
</evidence>
<dbReference type="PANTHER" id="PTHR48022:SF21">
    <property type="entry name" value="QUINATE TRANSPORTER, PUTATIVE (AFU_ORTHOLOGUE AFUA_6G06960)-RELATED"/>
    <property type="match status" value="1"/>
</dbReference>
<dbReference type="PANTHER" id="PTHR48022">
    <property type="entry name" value="PLASTIDIC GLUCOSE TRANSPORTER 4"/>
    <property type="match status" value="1"/>
</dbReference>
<evidence type="ECO:0000259" key="11">
    <source>
        <dbReference type="PROSITE" id="PS50850"/>
    </source>
</evidence>
<dbReference type="Pfam" id="PF00083">
    <property type="entry name" value="Sugar_tr"/>
    <property type="match status" value="1"/>
</dbReference>
<feature type="region of interest" description="Disordered" evidence="9">
    <location>
        <begin position="516"/>
        <end position="535"/>
    </location>
</feature>
<sequence>MAILAKFLSKIVKNDAMRNDPPEIYGWRVIALVCASWYGLNLYSLQHRGFIGAIGGVLAMRETQDQYGYGDAKQSVKDNNDQNIVSTLQGGCFVACFITPWLTDRYGRRLSLICTGIITTIGVVMQAASASTGNLAAMFVGRFVAGLGVGAASMLTPLYVSECAPRAVRGGLTSLYQLFIVTGTMLAFWINYGSLAHIKGKAVYVVPLVLQAVPAVCLSVGMMLVPESPRWCAKQDDWERATSVLSGLRGLPADHSYVQNEIRDMAQQLEHERALVGDATTVVLLKEMWLIPSNRKRALISVALMICQQMTGVNAVNYYAPQIFKALGLSGDLVSLLATGVYGIVKVTGCLCFLLFAADSLGRRRSLLWTSAAQAVVMFIVGIYGRVQPPIAGEPITGFGIFAMACIYLWAVFFQFGWGPCCWILVSEIPTARLRALNVALGAATQWLFNFIIARTVLEMKRTMGTAGYGMFFLFGTFCAMMGTFVWFFIPETKGLSLEKMDELFGSVKDEAKKVHAEDGVEAPRSIREENVEKS</sequence>
<evidence type="ECO:0000256" key="8">
    <source>
        <dbReference type="RuleBase" id="RU003346"/>
    </source>
</evidence>
<feature type="transmembrane region" description="Helical" evidence="10">
    <location>
        <begin position="135"/>
        <end position="160"/>
    </location>
</feature>
<evidence type="ECO:0000256" key="10">
    <source>
        <dbReference type="SAM" id="Phobius"/>
    </source>
</evidence>
<comment type="subcellular location">
    <subcellularLocation>
        <location evidence="1">Membrane</location>
        <topology evidence="1">Multi-pass membrane protein</topology>
    </subcellularLocation>
</comment>
<name>A0AAE8MUE2_9PEZI</name>
<evidence type="ECO:0000256" key="7">
    <source>
        <dbReference type="ARBA" id="ARBA00023180"/>
    </source>
</evidence>
<organism evidence="12 13">
    <name type="scientific">Cephalotrichum gorgonifer</name>
    <dbReference type="NCBI Taxonomy" id="2041049"/>
    <lineage>
        <taxon>Eukaryota</taxon>
        <taxon>Fungi</taxon>
        <taxon>Dikarya</taxon>
        <taxon>Ascomycota</taxon>
        <taxon>Pezizomycotina</taxon>
        <taxon>Sordariomycetes</taxon>
        <taxon>Hypocreomycetidae</taxon>
        <taxon>Microascales</taxon>
        <taxon>Microascaceae</taxon>
        <taxon>Cephalotrichum</taxon>
    </lineage>
</organism>
<feature type="transmembrane region" description="Helical" evidence="10">
    <location>
        <begin position="172"/>
        <end position="190"/>
    </location>
</feature>
<dbReference type="GO" id="GO:0005351">
    <property type="term" value="F:carbohydrate:proton symporter activity"/>
    <property type="evidence" value="ECO:0007669"/>
    <property type="project" value="TreeGrafter"/>
</dbReference>
<dbReference type="InterPro" id="IPR050360">
    <property type="entry name" value="MFS_Sugar_Transporters"/>
</dbReference>
<dbReference type="Proteomes" id="UP001187682">
    <property type="component" value="Unassembled WGS sequence"/>
</dbReference>
<keyword evidence="3 8" id="KW-0813">Transport</keyword>
<dbReference type="AlphaFoldDB" id="A0AAE8MUE2"/>
<keyword evidence="6 10" id="KW-0472">Membrane</keyword>
<feature type="compositionally biased region" description="Basic and acidic residues" evidence="9">
    <location>
        <begin position="525"/>
        <end position="535"/>
    </location>
</feature>
<evidence type="ECO:0000256" key="4">
    <source>
        <dbReference type="ARBA" id="ARBA00022692"/>
    </source>
</evidence>
<gene>
    <name evidence="12" type="ORF">DNG_03532</name>
</gene>
<keyword evidence="4 10" id="KW-0812">Transmembrane</keyword>
<evidence type="ECO:0000256" key="9">
    <source>
        <dbReference type="SAM" id="MobiDB-lite"/>
    </source>
</evidence>
<dbReference type="PROSITE" id="PS00217">
    <property type="entry name" value="SUGAR_TRANSPORT_2"/>
    <property type="match status" value="1"/>
</dbReference>
<evidence type="ECO:0000313" key="13">
    <source>
        <dbReference type="Proteomes" id="UP001187682"/>
    </source>
</evidence>